<evidence type="ECO:0000313" key="2">
    <source>
        <dbReference type="Proteomes" id="UP001500751"/>
    </source>
</evidence>
<comment type="caution">
    <text evidence="1">The sequence shown here is derived from an EMBL/GenBank/DDBJ whole genome shotgun (WGS) entry which is preliminary data.</text>
</comment>
<dbReference type="Proteomes" id="UP001500751">
    <property type="component" value="Unassembled WGS sequence"/>
</dbReference>
<gene>
    <name evidence="1" type="ORF">GCM10009839_38810</name>
</gene>
<evidence type="ECO:0000313" key="1">
    <source>
        <dbReference type="EMBL" id="GAA2034528.1"/>
    </source>
</evidence>
<keyword evidence="2" id="KW-1185">Reference proteome</keyword>
<proteinExistence type="predicted"/>
<dbReference type="EMBL" id="BAAAQN010000021">
    <property type="protein sequence ID" value="GAA2034528.1"/>
    <property type="molecule type" value="Genomic_DNA"/>
</dbReference>
<name>A0ABN2UCA2_9ACTN</name>
<organism evidence="1 2">
    <name type="scientific">Catenulispora yoronensis</name>
    <dbReference type="NCBI Taxonomy" id="450799"/>
    <lineage>
        <taxon>Bacteria</taxon>
        <taxon>Bacillati</taxon>
        <taxon>Actinomycetota</taxon>
        <taxon>Actinomycetes</taxon>
        <taxon>Catenulisporales</taxon>
        <taxon>Catenulisporaceae</taxon>
        <taxon>Catenulispora</taxon>
    </lineage>
</organism>
<protein>
    <submittedName>
        <fullName evidence="1">Uncharacterized protein</fullName>
    </submittedName>
</protein>
<reference evidence="1 2" key="1">
    <citation type="journal article" date="2019" name="Int. J. Syst. Evol. Microbiol.">
        <title>The Global Catalogue of Microorganisms (GCM) 10K type strain sequencing project: providing services to taxonomists for standard genome sequencing and annotation.</title>
        <authorList>
            <consortium name="The Broad Institute Genomics Platform"/>
            <consortium name="The Broad Institute Genome Sequencing Center for Infectious Disease"/>
            <person name="Wu L."/>
            <person name="Ma J."/>
        </authorList>
    </citation>
    <scope>NUCLEOTIDE SEQUENCE [LARGE SCALE GENOMIC DNA]</scope>
    <source>
        <strain evidence="1 2">JCM 16014</strain>
    </source>
</reference>
<accession>A0ABN2UCA2</accession>
<dbReference type="RefSeq" id="WP_344667034.1">
    <property type="nucleotide sequence ID" value="NZ_BAAAQN010000021.1"/>
</dbReference>
<sequence>MSGDGAPAYWVRQRAGDTDTVRLSAAEAAMVAQRPGAVGDYLSPAGLVWRERNADVRGGWDHFTITPVWESLQ</sequence>